<dbReference type="PANTHER" id="PTHR24173">
    <property type="entry name" value="ANKYRIN REPEAT CONTAINING"/>
    <property type="match status" value="1"/>
</dbReference>
<dbReference type="InterPro" id="IPR036770">
    <property type="entry name" value="Ankyrin_rpt-contain_sf"/>
</dbReference>
<organism evidence="5 6">
    <name type="scientific">Meganyctiphanes norvegica</name>
    <name type="common">Northern krill</name>
    <name type="synonym">Thysanopoda norvegica</name>
    <dbReference type="NCBI Taxonomy" id="48144"/>
    <lineage>
        <taxon>Eukaryota</taxon>
        <taxon>Metazoa</taxon>
        <taxon>Ecdysozoa</taxon>
        <taxon>Arthropoda</taxon>
        <taxon>Crustacea</taxon>
        <taxon>Multicrustacea</taxon>
        <taxon>Malacostraca</taxon>
        <taxon>Eumalacostraca</taxon>
        <taxon>Eucarida</taxon>
        <taxon>Euphausiacea</taxon>
        <taxon>Euphausiidae</taxon>
        <taxon>Meganyctiphanes</taxon>
    </lineage>
</organism>
<comment type="caution">
    <text evidence="5">The sequence shown here is derived from an EMBL/GenBank/DDBJ whole genome shotgun (WGS) entry which is preliminary data.</text>
</comment>
<keyword evidence="1" id="KW-0677">Repeat</keyword>
<feature type="repeat" description="ANK" evidence="3">
    <location>
        <begin position="118"/>
        <end position="150"/>
    </location>
</feature>
<protein>
    <submittedName>
        <fullName evidence="5">Uncharacterized protein</fullName>
    </submittedName>
</protein>
<evidence type="ECO:0000256" key="1">
    <source>
        <dbReference type="ARBA" id="ARBA00022737"/>
    </source>
</evidence>
<dbReference type="Pfam" id="PF12796">
    <property type="entry name" value="Ank_2"/>
    <property type="match status" value="4"/>
</dbReference>
<dbReference type="SMART" id="SM00248">
    <property type="entry name" value="ANK"/>
    <property type="match status" value="11"/>
</dbReference>
<dbReference type="SUPFAM" id="SSF48403">
    <property type="entry name" value="Ankyrin repeat"/>
    <property type="match status" value="2"/>
</dbReference>
<feature type="region of interest" description="Disordered" evidence="4">
    <location>
        <begin position="481"/>
        <end position="505"/>
    </location>
</feature>
<feature type="repeat" description="ANK" evidence="3">
    <location>
        <begin position="83"/>
        <end position="115"/>
    </location>
</feature>
<dbReference type="Proteomes" id="UP001497623">
    <property type="component" value="Unassembled WGS sequence"/>
</dbReference>
<feature type="repeat" description="ANK" evidence="3">
    <location>
        <begin position="343"/>
        <end position="375"/>
    </location>
</feature>
<dbReference type="AlphaFoldDB" id="A0AAV2RXA7"/>
<feature type="repeat" description="ANK" evidence="3">
    <location>
        <begin position="378"/>
        <end position="410"/>
    </location>
</feature>
<feature type="repeat" description="ANK" evidence="3">
    <location>
        <begin position="411"/>
        <end position="443"/>
    </location>
</feature>
<evidence type="ECO:0000256" key="3">
    <source>
        <dbReference type="PROSITE-ProRule" id="PRU00023"/>
    </source>
</evidence>
<feature type="non-terminal residue" evidence="5">
    <location>
        <position position="505"/>
    </location>
</feature>
<accession>A0AAV2RXA7</accession>
<dbReference type="InterPro" id="IPR002110">
    <property type="entry name" value="Ankyrin_rpt"/>
</dbReference>
<evidence type="ECO:0000256" key="2">
    <source>
        <dbReference type="ARBA" id="ARBA00023043"/>
    </source>
</evidence>
<reference evidence="5 6" key="1">
    <citation type="submission" date="2024-05" db="EMBL/GenBank/DDBJ databases">
        <authorList>
            <person name="Wallberg A."/>
        </authorList>
    </citation>
    <scope>NUCLEOTIDE SEQUENCE [LARGE SCALE GENOMIC DNA]</scope>
</reference>
<gene>
    <name evidence="5" type="ORF">MNOR_LOCUS29445</name>
</gene>
<dbReference type="EMBL" id="CAXKWB010034118">
    <property type="protein sequence ID" value="CAL4144116.1"/>
    <property type="molecule type" value="Genomic_DNA"/>
</dbReference>
<feature type="repeat" description="ANK" evidence="3">
    <location>
        <begin position="151"/>
        <end position="183"/>
    </location>
</feature>
<proteinExistence type="predicted"/>
<sequence length="505" mass="55128">MAHSTQTPKMTPSTKTLISGVRKGNIGRVTKALDEGADISVVLPKYRGCPHVNLVCVAAIRGHAEIIAKLHYNKAELNFFTKVGFNPLHLAVINNHPNVLRKLVNLGMDPNSTTNNKHAATALHIASRLGLVKCTEQLIALGASVNSRDKNQLTPLMRASECNKVDCIKVLLSNGGDTSATTDAGWDVGHIVARKGSSDVFNYLLKRGHNLKKINHRGLTSINIADEYGHPHIYERIFDSDLIEAVAAGDQKAADEALARGADALIILSEYKHKHNVNLICIAAIEGHADVIKLLQSYGANLKHSSKAGLNALHFAAYRCHLQVLNVLVDLDVDVKAPTEDEHGLTALHIAAEQGHQIFVEQLIEKGVQPNTRDSAFVASTPVMLAARKNKVKCMEMLIDKGADASLIDSYGMGAAHYAAKEGSYEALKFLVIAGINVHKQDGEGYTPQDWAELTGGRDVVDWLRKVDRPQEVMDRLEEHMHIPQEAPHRPKESAVLPPKDTHLL</sequence>
<feature type="repeat" description="ANK" evidence="3">
    <location>
        <begin position="308"/>
        <end position="340"/>
    </location>
</feature>
<evidence type="ECO:0000313" key="5">
    <source>
        <dbReference type="EMBL" id="CAL4144116.1"/>
    </source>
</evidence>
<evidence type="ECO:0000256" key="4">
    <source>
        <dbReference type="SAM" id="MobiDB-lite"/>
    </source>
</evidence>
<dbReference type="Gene3D" id="1.25.40.20">
    <property type="entry name" value="Ankyrin repeat-containing domain"/>
    <property type="match status" value="3"/>
</dbReference>
<keyword evidence="2 3" id="KW-0040">ANK repeat</keyword>
<dbReference type="PROSITE" id="PS50297">
    <property type="entry name" value="ANK_REP_REGION"/>
    <property type="match status" value="4"/>
</dbReference>
<dbReference type="PANTHER" id="PTHR24173:SF74">
    <property type="entry name" value="ANKYRIN REPEAT DOMAIN-CONTAINING PROTEIN 16"/>
    <property type="match status" value="1"/>
</dbReference>
<feature type="compositionally biased region" description="Basic and acidic residues" evidence="4">
    <location>
        <begin position="481"/>
        <end position="493"/>
    </location>
</feature>
<keyword evidence="6" id="KW-1185">Reference proteome</keyword>
<name>A0AAV2RXA7_MEGNR</name>
<evidence type="ECO:0000313" key="6">
    <source>
        <dbReference type="Proteomes" id="UP001497623"/>
    </source>
</evidence>
<dbReference type="PROSITE" id="PS50088">
    <property type="entry name" value="ANK_REPEAT"/>
    <property type="match status" value="7"/>
</dbReference>